<evidence type="ECO:0000313" key="1">
    <source>
        <dbReference type="EMBL" id="SNR96646.1"/>
    </source>
</evidence>
<accession>A0A239ALT9</accession>
<dbReference type="AlphaFoldDB" id="A0A239ALT9"/>
<keyword evidence="2" id="KW-1185">Reference proteome</keyword>
<gene>
    <name evidence="1" type="ORF">SAMN06265355_10977</name>
</gene>
<organism evidence="1 2">
    <name type="scientific">Actinomadura mexicana</name>
    <dbReference type="NCBI Taxonomy" id="134959"/>
    <lineage>
        <taxon>Bacteria</taxon>
        <taxon>Bacillati</taxon>
        <taxon>Actinomycetota</taxon>
        <taxon>Actinomycetes</taxon>
        <taxon>Streptosporangiales</taxon>
        <taxon>Thermomonosporaceae</taxon>
        <taxon>Actinomadura</taxon>
    </lineage>
</organism>
<evidence type="ECO:0000313" key="2">
    <source>
        <dbReference type="Proteomes" id="UP000198420"/>
    </source>
</evidence>
<proteinExistence type="predicted"/>
<dbReference type="Proteomes" id="UP000198420">
    <property type="component" value="Unassembled WGS sequence"/>
</dbReference>
<protein>
    <submittedName>
        <fullName evidence="1">Putative adhesin</fullName>
    </submittedName>
</protein>
<name>A0A239ALT9_9ACTN</name>
<reference evidence="2" key="1">
    <citation type="submission" date="2017-06" db="EMBL/GenBank/DDBJ databases">
        <authorList>
            <person name="Varghese N."/>
            <person name="Submissions S."/>
        </authorList>
    </citation>
    <scope>NUCLEOTIDE SEQUENCE [LARGE SCALE GENOMIC DNA]</scope>
    <source>
        <strain evidence="2">DSM 44485</strain>
    </source>
</reference>
<sequence>MRRVLTAPKADTLFIEAGSANVRIVVDELRKNVEATLDASGSQFEEAANKATLVGNKLTVPAITGTTIVSNGGMVVSGNGVTIVGGNVFGSVVIGNGTVQVNNFGGRGVAIGGNAGIAAGHLTVTVRIPKGVRVTVTTRSGDITASGLLTNANLHTSGGDIHVADVDGTTVLKTSGGDVVIDNTSGVLNATTSGGDVTARRVTGVAVLNTSGGDIYAHADHPTMLSAGTSGGNITISGRYDRNTVTASTSGGSVYYR</sequence>
<dbReference type="RefSeq" id="WP_089313926.1">
    <property type="nucleotide sequence ID" value="NZ_FZNP01000009.1"/>
</dbReference>
<dbReference type="EMBL" id="FZNP01000009">
    <property type="protein sequence ID" value="SNR96646.1"/>
    <property type="molecule type" value="Genomic_DNA"/>
</dbReference>